<dbReference type="EMBL" id="CP034563">
    <property type="protein sequence ID" value="AZQ65017.1"/>
    <property type="molecule type" value="Genomic_DNA"/>
</dbReference>
<organism evidence="1 2">
    <name type="scientific">Flammeovirga pectinis</name>
    <dbReference type="NCBI Taxonomy" id="2494373"/>
    <lineage>
        <taxon>Bacteria</taxon>
        <taxon>Pseudomonadati</taxon>
        <taxon>Bacteroidota</taxon>
        <taxon>Cytophagia</taxon>
        <taxon>Cytophagales</taxon>
        <taxon>Flammeovirgaceae</taxon>
        <taxon>Flammeovirga</taxon>
    </lineage>
</organism>
<dbReference type="Proteomes" id="UP000267268">
    <property type="component" value="Chromosome 2"/>
</dbReference>
<keyword evidence="2" id="KW-1185">Reference proteome</keyword>
<sequence>MFKKLYIISLISVLFFSCTNDTEEIIPEPIVSKINSEVPRPVIPEIKDSEPTSKFNANEYRLQRIESIHLGVNISFEYDSDHRVIGGVIEGNNYNITYDNFDRIVKIEVEDRSIYKINYLASHEIHLIRTDSYNYNHVFKYVINDQNQVVKYRYQLVYEGNGIEEKSTFFDMNYYYNEDNNIETSFDNNKNNQFLEHKFDTEIDNPYTRVRDVIRFFMAGGGKHILVETESKNRVSQWYAGDYYIYTETALSLNIKIEKQEYEQQLYFEKI</sequence>
<evidence type="ECO:0000313" key="2">
    <source>
        <dbReference type="Proteomes" id="UP000267268"/>
    </source>
</evidence>
<dbReference type="PROSITE" id="PS51257">
    <property type="entry name" value="PROKAR_LIPOPROTEIN"/>
    <property type="match status" value="1"/>
</dbReference>
<evidence type="ECO:0008006" key="3">
    <source>
        <dbReference type="Google" id="ProtNLM"/>
    </source>
</evidence>
<dbReference type="RefSeq" id="WP_126619312.1">
    <property type="nucleotide sequence ID" value="NZ_CP034563.1"/>
</dbReference>
<dbReference type="KEGG" id="fll:EI427_22620"/>
<protein>
    <recommendedName>
        <fullName evidence="3">DUF4595 domain-containing protein</fullName>
    </recommendedName>
</protein>
<dbReference type="AlphaFoldDB" id="A0A3Q9FRY8"/>
<reference evidence="1 2" key="1">
    <citation type="submission" date="2018-12" db="EMBL/GenBank/DDBJ databases">
        <title>Flammeovirga pectinis sp. nov., isolated from the gut of the Korean scallop, Patinopecten yessoensis.</title>
        <authorList>
            <person name="Bae J.-W."/>
            <person name="Jeong Y.-S."/>
            <person name="Kang W."/>
        </authorList>
    </citation>
    <scope>NUCLEOTIDE SEQUENCE [LARGE SCALE GENOMIC DNA]</scope>
    <source>
        <strain evidence="1 2">L12M1</strain>
    </source>
</reference>
<accession>A0A3Q9FRY8</accession>
<evidence type="ECO:0000313" key="1">
    <source>
        <dbReference type="EMBL" id="AZQ65017.1"/>
    </source>
</evidence>
<gene>
    <name evidence="1" type="ORF">EI427_22620</name>
</gene>
<dbReference type="OrthoDB" id="128875at2"/>
<proteinExistence type="predicted"/>
<name>A0A3Q9FRY8_9BACT</name>